<dbReference type="PROSITE" id="PS50089">
    <property type="entry name" value="ZF_RING_2"/>
    <property type="match status" value="1"/>
</dbReference>
<accession>A0A9P1N2E9</accession>
<dbReference type="Proteomes" id="UP001152747">
    <property type="component" value="Unassembled WGS sequence"/>
</dbReference>
<dbReference type="FunFam" id="3.10.20.90:FF:000431">
    <property type="entry name" value="Protein CBG06226"/>
    <property type="match status" value="1"/>
</dbReference>
<feature type="region of interest" description="Disordered" evidence="7">
    <location>
        <begin position="1"/>
        <end position="99"/>
    </location>
</feature>
<name>A0A9P1N2E9_9PELO</name>
<gene>
    <name evidence="9" type="ORF">CAMP_LOCUS10065</name>
</gene>
<evidence type="ECO:0000256" key="6">
    <source>
        <dbReference type="PROSITE-ProRule" id="PRU00175"/>
    </source>
</evidence>
<dbReference type="PROSITE" id="PS00518">
    <property type="entry name" value="ZF_RING_1"/>
    <property type="match status" value="1"/>
</dbReference>
<feature type="compositionally biased region" description="Pro residues" evidence="7">
    <location>
        <begin position="47"/>
        <end position="61"/>
    </location>
</feature>
<dbReference type="GO" id="GO:0008270">
    <property type="term" value="F:zinc ion binding"/>
    <property type="evidence" value="ECO:0007669"/>
    <property type="project" value="UniProtKB-KW"/>
</dbReference>
<evidence type="ECO:0000256" key="1">
    <source>
        <dbReference type="ARBA" id="ARBA00004123"/>
    </source>
</evidence>
<dbReference type="InterPro" id="IPR018957">
    <property type="entry name" value="Znf_C3HC4_RING-type"/>
</dbReference>
<organism evidence="9 10">
    <name type="scientific">Caenorhabditis angaria</name>
    <dbReference type="NCBI Taxonomy" id="860376"/>
    <lineage>
        <taxon>Eukaryota</taxon>
        <taxon>Metazoa</taxon>
        <taxon>Ecdysozoa</taxon>
        <taxon>Nematoda</taxon>
        <taxon>Chromadorea</taxon>
        <taxon>Rhabditida</taxon>
        <taxon>Rhabditina</taxon>
        <taxon>Rhabditomorpha</taxon>
        <taxon>Rhabditoidea</taxon>
        <taxon>Rhabditidae</taxon>
        <taxon>Peloderinae</taxon>
        <taxon>Caenorhabditis</taxon>
    </lineage>
</organism>
<dbReference type="InterPro" id="IPR001841">
    <property type="entry name" value="Znf_RING"/>
</dbReference>
<dbReference type="InterPro" id="IPR017907">
    <property type="entry name" value="Znf_RING_CS"/>
</dbReference>
<feature type="compositionally biased region" description="Basic and acidic residues" evidence="7">
    <location>
        <begin position="142"/>
        <end position="151"/>
    </location>
</feature>
<feature type="compositionally biased region" description="Basic residues" evidence="7">
    <location>
        <begin position="34"/>
        <end position="45"/>
    </location>
</feature>
<dbReference type="AlphaFoldDB" id="A0A9P1N2E9"/>
<keyword evidence="4" id="KW-0862">Zinc</keyword>
<proteinExistence type="predicted"/>
<keyword evidence="10" id="KW-1185">Reference proteome</keyword>
<dbReference type="InterPro" id="IPR051507">
    <property type="entry name" value="PcG_RING_finger"/>
</dbReference>
<feature type="domain" description="RING-type" evidence="8">
    <location>
        <begin position="183"/>
        <end position="222"/>
    </location>
</feature>
<sequence>MPPARTTRRSAAAAAPPPPPVKSTPTKPTPAKSTTKKKPPTRRAPRSPSPTPTPSPSPPPEPPKKKPAQRGRPSGAAKKTEEAAAAAKKSTEKKGKYASKKMVYQDDFEDYLQAPGRRSCFADTSANNKWNFGPMSSSGRRKRDEMEDFLPKPERNANSLVKKNFKKGTIKFDLELIHPFVMCRLCDGYLIDATTIIDCMHTFCKSCLLLYFEEDENTCPTCGILIHGSHPAQYVTFDRAINDLVMKLVPNLEEQEKQNRREFLNSFRNVDNHAEEKAKKKAKEEERKRGTNRCYRGDPTVSHHRDDNMVMVKLVPGKDLPLTTRPFIRTSEMTTINTLKKYLALSLWDDQNKYSDLDIFCDNQLMGKDFSIRFVWMMKRRSQPKHIPLELNYRNSI</sequence>
<evidence type="ECO:0000313" key="10">
    <source>
        <dbReference type="Proteomes" id="UP001152747"/>
    </source>
</evidence>
<comment type="caution">
    <text evidence="9">The sequence shown here is derived from an EMBL/GenBank/DDBJ whole genome shotgun (WGS) entry which is preliminary data.</text>
</comment>
<protein>
    <recommendedName>
        <fullName evidence="8">RING-type domain-containing protein</fullName>
    </recommendedName>
</protein>
<evidence type="ECO:0000256" key="5">
    <source>
        <dbReference type="ARBA" id="ARBA00023242"/>
    </source>
</evidence>
<evidence type="ECO:0000256" key="4">
    <source>
        <dbReference type="ARBA" id="ARBA00022833"/>
    </source>
</evidence>
<dbReference type="Pfam" id="PF00097">
    <property type="entry name" value="zf-C3HC4"/>
    <property type="match status" value="1"/>
</dbReference>
<dbReference type="EMBL" id="CANHGI010000004">
    <property type="protein sequence ID" value="CAI5447428.1"/>
    <property type="molecule type" value="Genomic_DNA"/>
</dbReference>
<dbReference type="InterPro" id="IPR013083">
    <property type="entry name" value="Znf_RING/FYVE/PHD"/>
</dbReference>
<dbReference type="Gene3D" id="3.30.40.10">
    <property type="entry name" value="Zinc/RING finger domain, C3HC4 (zinc finger)"/>
    <property type="match status" value="1"/>
</dbReference>
<feature type="compositionally biased region" description="Low complexity" evidence="7">
    <location>
        <begin position="23"/>
        <end position="33"/>
    </location>
</feature>
<dbReference type="CDD" id="cd16102">
    <property type="entry name" value="RAWUL_PCGF_like"/>
    <property type="match status" value="1"/>
</dbReference>
<keyword evidence="5" id="KW-0539">Nucleus</keyword>
<comment type="subcellular location">
    <subcellularLocation>
        <location evidence="1">Nucleus</location>
    </subcellularLocation>
</comment>
<keyword evidence="2" id="KW-0479">Metal-binding</keyword>
<dbReference type="PANTHER" id="PTHR45893">
    <property type="entry name" value="POLYCOMB GROUP RING FINGER PROTEIN"/>
    <property type="match status" value="1"/>
</dbReference>
<dbReference type="OrthoDB" id="1305878at2759"/>
<evidence type="ECO:0000256" key="3">
    <source>
        <dbReference type="ARBA" id="ARBA00022771"/>
    </source>
</evidence>
<keyword evidence="3 6" id="KW-0863">Zinc-finger</keyword>
<evidence type="ECO:0000256" key="7">
    <source>
        <dbReference type="SAM" id="MobiDB-lite"/>
    </source>
</evidence>
<feature type="region of interest" description="Disordered" evidence="7">
    <location>
        <begin position="132"/>
        <end position="151"/>
    </location>
</feature>
<evidence type="ECO:0000313" key="9">
    <source>
        <dbReference type="EMBL" id="CAI5447428.1"/>
    </source>
</evidence>
<dbReference type="SUPFAM" id="SSF57850">
    <property type="entry name" value="RING/U-box"/>
    <property type="match status" value="1"/>
</dbReference>
<dbReference type="Gene3D" id="3.10.20.90">
    <property type="entry name" value="Phosphatidylinositol 3-kinase Catalytic Subunit, Chain A, domain 1"/>
    <property type="match status" value="1"/>
</dbReference>
<feature type="compositionally biased region" description="Basic and acidic residues" evidence="7">
    <location>
        <begin position="273"/>
        <end position="289"/>
    </location>
</feature>
<reference evidence="9" key="1">
    <citation type="submission" date="2022-11" db="EMBL/GenBank/DDBJ databases">
        <authorList>
            <person name="Kikuchi T."/>
        </authorList>
    </citation>
    <scope>NUCLEOTIDE SEQUENCE</scope>
    <source>
        <strain evidence="9">PS1010</strain>
    </source>
</reference>
<evidence type="ECO:0000256" key="2">
    <source>
        <dbReference type="ARBA" id="ARBA00022723"/>
    </source>
</evidence>
<dbReference type="FunFam" id="3.30.40.10:FF:000033">
    <property type="entry name" value="Polycomb group RING finger protein 3"/>
    <property type="match status" value="1"/>
</dbReference>
<dbReference type="GO" id="GO:0031519">
    <property type="term" value="C:PcG protein complex"/>
    <property type="evidence" value="ECO:0007669"/>
    <property type="project" value="UniProtKB-ARBA"/>
</dbReference>
<dbReference type="SMART" id="SM00184">
    <property type="entry name" value="RING"/>
    <property type="match status" value="1"/>
</dbReference>
<evidence type="ECO:0000259" key="8">
    <source>
        <dbReference type="PROSITE" id="PS50089"/>
    </source>
</evidence>
<feature type="region of interest" description="Disordered" evidence="7">
    <location>
        <begin position="273"/>
        <end position="299"/>
    </location>
</feature>